<keyword evidence="1" id="KW-0732">Signal</keyword>
<proteinExistence type="predicted"/>
<dbReference type="AlphaFoldDB" id="A0A8T0I7C4"/>
<evidence type="ECO:0000313" key="2">
    <source>
        <dbReference type="EMBL" id="KAG0578398.1"/>
    </source>
</evidence>
<reference evidence="2" key="1">
    <citation type="submission" date="2020-06" db="EMBL/GenBank/DDBJ databases">
        <title>WGS assembly of Ceratodon purpureus strain R40.</title>
        <authorList>
            <person name="Carey S.B."/>
            <person name="Jenkins J."/>
            <person name="Shu S."/>
            <person name="Lovell J.T."/>
            <person name="Sreedasyam A."/>
            <person name="Maumus F."/>
            <person name="Tiley G.P."/>
            <person name="Fernandez-Pozo N."/>
            <person name="Barry K."/>
            <person name="Chen C."/>
            <person name="Wang M."/>
            <person name="Lipzen A."/>
            <person name="Daum C."/>
            <person name="Saski C.A."/>
            <person name="Payton A.C."/>
            <person name="Mcbreen J.C."/>
            <person name="Conrad R.E."/>
            <person name="Kollar L.M."/>
            <person name="Olsson S."/>
            <person name="Huttunen S."/>
            <person name="Landis J.B."/>
            <person name="Wickett N.J."/>
            <person name="Johnson M.G."/>
            <person name="Rensing S.A."/>
            <person name="Grimwood J."/>
            <person name="Schmutz J."/>
            <person name="Mcdaniel S.F."/>
        </authorList>
    </citation>
    <scope>NUCLEOTIDE SEQUENCE</scope>
    <source>
        <strain evidence="2">R40</strain>
    </source>
</reference>
<name>A0A8T0I7C4_CERPU</name>
<comment type="caution">
    <text evidence="2">The sequence shown here is derived from an EMBL/GenBank/DDBJ whole genome shotgun (WGS) entry which is preliminary data.</text>
</comment>
<dbReference type="EMBL" id="CM026424">
    <property type="protein sequence ID" value="KAG0578398.1"/>
    <property type="molecule type" value="Genomic_DNA"/>
</dbReference>
<evidence type="ECO:0000256" key="1">
    <source>
        <dbReference type="SAM" id="SignalP"/>
    </source>
</evidence>
<accession>A0A8T0I7C4</accession>
<feature type="signal peptide" evidence="1">
    <location>
        <begin position="1"/>
        <end position="16"/>
    </location>
</feature>
<feature type="chain" id="PRO_5035895347" evidence="1">
    <location>
        <begin position="17"/>
        <end position="51"/>
    </location>
</feature>
<sequence>MVKSLLVVEVLVLAIARRANKFASTGLCLAQLRTVLKGCEICMLKWAYLMI</sequence>
<organism evidence="2 3">
    <name type="scientific">Ceratodon purpureus</name>
    <name type="common">Fire moss</name>
    <name type="synonym">Dicranum purpureum</name>
    <dbReference type="NCBI Taxonomy" id="3225"/>
    <lineage>
        <taxon>Eukaryota</taxon>
        <taxon>Viridiplantae</taxon>
        <taxon>Streptophyta</taxon>
        <taxon>Embryophyta</taxon>
        <taxon>Bryophyta</taxon>
        <taxon>Bryophytina</taxon>
        <taxon>Bryopsida</taxon>
        <taxon>Dicranidae</taxon>
        <taxon>Pseudoditrichales</taxon>
        <taxon>Ditrichaceae</taxon>
        <taxon>Ceratodon</taxon>
    </lineage>
</organism>
<dbReference type="Proteomes" id="UP000822688">
    <property type="component" value="Chromosome 4"/>
</dbReference>
<evidence type="ECO:0000313" key="3">
    <source>
        <dbReference type="Proteomes" id="UP000822688"/>
    </source>
</evidence>
<gene>
    <name evidence="2" type="ORF">KC19_4G019600</name>
</gene>
<keyword evidence="3" id="KW-1185">Reference proteome</keyword>
<protein>
    <submittedName>
        <fullName evidence="2">Uncharacterized protein</fullName>
    </submittedName>
</protein>